<evidence type="ECO:0000313" key="1">
    <source>
        <dbReference type="EMBL" id="MFD1832556.1"/>
    </source>
</evidence>
<organism evidence="1 2">
    <name type="scientific">Streptomyces desertarenae</name>
    <dbReference type="NCBI Taxonomy" id="2666184"/>
    <lineage>
        <taxon>Bacteria</taxon>
        <taxon>Bacillati</taxon>
        <taxon>Actinomycetota</taxon>
        <taxon>Actinomycetes</taxon>
        <taxon>Kitasatosporales</taxon>
        <taxon>Streptomycetaceae</taxon>
        <taxon>Streptomyces</taxon>
    </lineage>
</organism>
<keyword evidence="2" id="KW-1185">Reference proteome</keyword>
<dbReference type="EMBL" id="JBHUFU010000016">
    <property type="protein sequence ID" value="MFD1832556.1"/>
    <property type="molecule type" value="Genomic_DNA"/>
</dbReference>
<dbReference type="Proteomes" id="UP001597365">
    <property type="component" value="Unassembled WGS sequence"/>
</dbReference>
<protein>
    <submittedName>
        <fullName evidence="1">Uncharacterized protein</fullName>
    </submittedName>
</protein>
<reference evidence="2" key="1">
    <citation type="journal article" date="2019" name="Int. J. Syst. Evol. Microbiol.">
        <title>The Global Catalogue of Microorganisms (GCM) 10K type strain sequencing project: providing services to taxonomists for standard genome sequencing and annotation.</title>
        <authorList>
            <consortium name="The Broad Institute Genomics Platform"/>
            <consortium name="The Broad Institute Genome Sequencing Center for Infectious Disease"/>
            <person name="Wu L."/>
            <person name="Ma J."/>
        </authorList>
    </citation>
    <scope>NUCLEOTIDE SEQUENCE [LARGE SCALE GENOMIC DNA]</scope>
    <source>
        <strain evidence="2">CGMCC 4.7455</strain>
    </source>
</reference>
<name>A0ABW4PP87_9ACTN</name>
<gene>
    <name evidence="1" type="ORF">ACFSJS_23340</name>
</gene>
<sequence length="178" mass="20046">MTYEISDTQIASFISHGPAAIEAYLESKDWKRNRGYGPRNIWYRQEVAWDLCPYCDDPGSAPREDPYCPLHDDAAWALVWPCSDGTTDHDVLHTLCSVEDRGPEEIIHALSLRDHDEIWARCSTSLWPEIRSVDSAINFFLSLDHVLASAAGRNTTADSESSYAISEHPYTAELVSEN</sequence>
<comment type="caution">
    <text evidence="1">The sequence shown here is derived from an EMBL/GenBank/DDBJ whole genome shotgun (WGS) entry which is preliminary data.</text>
</comment>
<dbReference type="RefSeq" id="WP_380903576.1">
    <property type="nucleotide sequence ID" value="NZ_JBHUFU010000016.1"/>
</dbReference>
<accession>A0ABW4PP87</accession>
<evidence type="ECO:0000313" key="2">
    <source>
        <dbReference type="Proteomes" id="UP001597365"/>
    </source>
</evidence>
<proteinExistence type="predicted"/>